<organism evidence="1 2">
    <name type="scientific">Psophocarpus tetragonolobus</name>
    <name type="common">Winged bean</name>
    <name type="synonym">Dolichos tetragonolobus</name>
    <dbReference type="NCBI Taxonomy" id="3891"/>
    <lineage>
        <taxon>Eukaryota</taxon>
        <taxon>Viridiplantae</taxon>
        <taxon>Streptophyta</taxon>
        <taxon>Embryophyta</taxon>
        <taxon>Tracheophyta</taxon>
        <taxon>Spermatophyta</taxon>
        <taxon>Magnoliopsida</taxon>
        <taxon>eudicotyledons</taxon>
        <taxon>Gunneridae</taxon>
        <taxon>Pentapetalae</taxon>
        <taxon>rosids</taxon>
        <taxon>fabids</taxon>
        <taxon>Fabales</taxon>
        <taxon>Fabaceae</taxon>
        <taxon>Papilionoideae</taxon>
        <taxon>50 kb inversion clade</taxon>
        <taxon>NPAAA clade</taxon>
        <taxon>indigoferoid/millettioid clade</taxon>
        <taxon>Phaseoleae</taxon>
        <taxon>Psophocarpus</taxon>
    </lineage>
</organism>
<name>A0AAN9X0N3_PSOTE</name>
<dbReference type="AlphaFoldDB" id="A0AAN9X0N3"/>
<comment type="caution">
    <text evidence="1">The sequence shown here is derived from an EMBL/GenBank/DDBJ whole genome shotgun (WGS) entry which is preliminary data.</text>
</comment>
<accession>A0AAN9X0N3</accession>
<evidence type="ECO:0000313" key="2">
    <source>
        <dbReference type="Proteomes" id="UP001386955"/>
    </source>
</evidence>
<keyword evidence="2" id="KW-1185">Reference proteome</keyword>
<evidence type="ECO:0000313" key="1">
    <source>
        <dbReference type="EMBL" id="KAK7382951.1"/>
    </source>
</evidence>
<gene>
    <name evidence="1" type="ORF">VNO78_28615</name>
</gene>
<dbReference type="Proteomes" id="UP001386955">
    <property type="component" value="Unassembled WGS sequence"/>
</dbReference>
<dbReference type="EMBL" id="JAYMYS010000008">
    <property type="protein sequence ID" value="KAK7382951.1"/>
    <property type="molecule type" value="Genomic_DNA"/>
</dbReference>
<protein>
    <submittedName>
        <fullName evidence="1">Uncharacterized protein</fullName>
    </submittedName>
</protein>
<sequence length="86" mass="9293">MHHLPLSPPTAFPISNRCGWVGLSDVTFDFSIIQLCAAAYSCQGFGFSNPLWCPCFEIVALPTCHISLSIKAKPDGEALQLDVLLA</sequence>
<reference evidence="1 2" key="1">
    <citation type="submission" date="2024-01" db="EMBL/GenBank/DDBJ databases">
        <title>The genomes of 5 underutilized Papilionoideae crops provide insights into root nodulation and disease resistanc.</title>
        <authorList>
            <person name="Jiang F."/>
        </authorList>
    </citation>
    <scope>NUCLEOTIDE SEQUENCE [LARGE SCALE GENOMIC DNA]</scope>
    <source>
        <strain evidence="1">DUOXIRENSHENG_FW03</strain>
        <tissue evidence="1">Leaves</tissue>
    </source>
</reference>
<proteinExistence type="predicted"/>